<feature type="domain" description="Reverse transcriptase Ty1/copia-type" evidence="1">
    <location>
        <begin position="1"/>
        <end position="74"/>
    </location>
</feature>
<evidence type="ECO:0000313" key="2">
    <source>
        <dbReference type="EMBL" id="GJT23056.1"/>
    </source>
</evidence>
<dbReference type="EMBL" id="BQNB010014022">
    <property type="protein sequence ID" value="GJT23056.1"/>
    <property type="molecule type" value="Genomic_DNA"/>
</dbReference>
<reference evidence="2" key="1">
    <citation type="journal article" date="2022" name="Int. J. Mol. Sci.">
        <title>Draft Genome of Tanacetum Coccineum: Genomic Comparison of Closely Related Tanacetum-Family Plants.</title>
        <authorList>
            <person name="Yamashiro T."/>
            <person name="Shiraishi A."/>
            <person name="Nakayama K."/>
            <person name="Satake H."/>
        </authorList>
    </citation>
    <scope>NUCLEOTIDE SEQUENCE</scope>
</reference>
<comment type="caution">
    <text evidence="2">The sequence shown here is derived from an EMBL/GenBank/DDBJ whole genome shotgun (WGS) entry which is preliminary data.</text>
</comment>
<keyword evidence="3" id="KW-1185">Reference proteome</keyword>
<dbReference type="Proteomes" id="UP001151760">
    <property type="component" value="Unassembled WGS sequence"/>
</dbReference>
<protein>
    <submittedName>
        <fullName evidence="2">Retrovirus-related pol polyprotein from transposon TNT 1-94</fullName>
    </submittedName>
</protein>
<evidence type="ECO:0000259" key="1">
    <source>
        <dbReference type="Pfam" id="PF07727"/>
    </source>
</evidence>
<name>A0ABQ5CAQ6_9ASTR</name>
<accession>A0ABQ5CAQ6</accession>
<evidence type="ECO:0000313" key="3">
    <source>
        <dbReference type="Proteomes" id="UP001151760"/>
    </source>
</evidence>
<organism evidence="2 3">
    <name type="scientific">Tanacetum coccineum</name>
    <dbReference type="NCBI Taxonomy" id="301880"/>
    <lineage>
        <taxon>Eukaryota</taxon>
        <taxon>Viridiplantae</taxon>
        <taxon>Streptophyta</taxon>
        <taxon>Embryophyta</taxon>
        <taxon>Tracheophyta</taxon>
        <taxon>Spermatophyta</taxon>
        <taxon>Magnoliopsida</taxon>
        <taxon>eudicotyledons</taxon>
        <taxon>Gunneridae</taxon>
        <taxon>Pentapetalae</taxon>
        <taxon>asterids</taxon>
        <taxon>campanulids</taxon>
        <taxon>Asterales</taxon>
        <taxon>Asteraceae</taxon>
        <taxon>Asteroideae</taxon>
        <taxon>Anthemideae</taxon>
        <taxon>Anthemidinae</taxon>
        <taxon>Tanacetum</taxon>
    </lineage>
</organism>
<sequence>MDVNTAFLNCPLKEGSYAAIPKGFIESEFPNHVYRLKKALYDLKQAPRAWKGLCNLTAQSTRLAFPTLYGTYQHTYGQTPQRDADQQVVKMICKSLIRRMQFLGGKLVEWSSKKQDCTGDTTAEAEYVSCLLLWLK</sequence>
<reference evidence="2" key="2">
    <citation type="submission" date="2022-01" db="EMBL/GenBank/DDBJ databases">
        <authorList>
            <person name="Yamashiro T."/>
            <person name="Shiraishi A."/>
            <person name="Satake H."/>
            <person name="Nakayama K."/>
        </authorList>
    </citation>
    <scope>NUCLEOTIDE SEQUENCE</scope>
</reference>
<proteinExistence type="predicted"/>
<dbReference type="InterPro" id="IPR013103">
    <property type="entry name" value="RVT_2"/>
</dbReference>
<gene>
    <name evidence="2" type="ORF">Tco_0892993</name>
</gene>
<dbReference type="Pfam" id="PF07727">
    <property type="entry name" value="RVT_2"/>
    <property type="match status" value="1"/>
</dbReference>